<dbReference type="NCBIfam" id="TIGR01098">
    <property type="entry name" value="3A0109s03R"/>
    <property type="match status" value="1"/>
</dbReference>
<evidence type="ECO:0000256" key="2">
    <source>
        <dbReference type="ARBA" id="ARBA00022729"/>
    </source>
</evidence>
<dbReference type="PANTHER" id="PTHR30024">
    <property type="entry name" value="ALIPHATIC SULFONATES-BINDING PROTEIN-RELATED"/>
    <property type="match status" value="1"/>
</dbReference>
<gene>
    <name evidence="3" type="ORF">GCM10010529_29760</name>
</gene>
<dbReference type="Pfam" id="PF12974">
    <property type="entry name" value="Phosphonate-bd"/>
    <property type="match status" value="1"/>
</dbReference>
<dbReference type="PROSITE" id="PS51257">
    <property type="entry name" value="PROKAR_LIPOPROTEIN"/>
    <property type="match status" value="1"/>
</dbReference>
<evidence type="ECO:0000313" key="4">
    <source>
        <dbReference type="Proteomes" id="UP001500236"/>
    </source>
</evidence>
<proteinExistence type="inferred from homology"/>
<name>A0ABP6M7N4_9MICC</name>
<evidence type="ECO:0008006" key="5">
    <source>
        <dbReference type="Google" id="ProtNLM"/>
    </source>
</evidence>
<comment type="caution">
    <text evidence="3">The sequence shown here is derived from an EMBL/GenBank/DDBJ whole genome shotgun (WGS) entry which is preliminary data.</text>
</comment>
<dbReference type="InterPro" id="IPR005770">
    <property type="entry name" value="PhnD"/>
</dbReference>
<reference evidence="4" key="1">
    <citation type="journal article" date="2019" name="Int. J. Syst. Evol. Microbiol.">
        <title>The Global Catalogue of Microorganisms (GCM) 10K type strain sequencing project: providing services to taxonomists for standard genome sequencing and annotation.</title>
        <authorList>
            <consortium name="The Broad Institute Genomics Platform"/>
            <consortium name="The Broad Institute Genome Sequencing Center for Infectious Disease"/>
            <person name="Wu L."/>
            <person name="Ma J."/>
        </authorList>
    </citation>
    <scope>NUCLEOTIDE SEQUENCE [LARGE SCALE GENOMIC DNA]</scope>
    <source>
        <strain evidence="4">JCM 14309</strain>
    </source>
</reference>
<accession>A0ABP6M7N4</accession>
<dbReference type="Gene3D" id="3.40.190.10">
    <property type="entry name" value="Periplasmic binding protein-like II"/>
    <property type="match status" value="2"/>
</dbReference>
<dbReference type="RefSeq" id="WP_344684473.1">
    <property type="nucleotide sequence ID" value="NZ_BAAAVT010000029.1"/>
</dbReference>
<keyword evidence="4" id="KW-1185">Reference proteome</keyword>
<dbReference type="PANTHER" id="PTHR30024:SF17">
    <property type="entry name" value="SOLUTE-BINDING PROTEIN FAMILY 3_N-TERMINAL DOMAIN-CONTAINING PROTEIN"/>
    <property type="match status" value="1"/>
</dbReference>
<protein>
    <recommendedName>
        <fullName evidence="5">Phosphate/phosphite/phosphonate ABC transporter substrate-binding protein</fullName>
    </recommendedName>
</protein>
<sequence>MGHRGRIMRWTAGAAVAALGLTACGAGDDGGGNGADGGTLSFGVVPLETATETLDNWSFFIELFEEETGYQVELFEATDPAAVIEATIAGDLDVVQLGPFAQWIARDNGAQLDTVGATAPDEQGPRNEAVAAVRADSGIDDITQLAGEDVCFISPGSATGYLFGAAAFLGEGMDPERDVNGIFVGDHASAARSMYDGECAAVFTHREYAEVIFFDDNEDVEPGDLDIIWRDEVPEGGISVSTEIDEELQTLITETILELNGDVVYERGDCPEDLQAEGETGDFCRVMGQFWGIVSEDESYWEPVAEVCELTDAPACQS</sequence>
<dbReference type="SUPFAM" id="SSF53850">
    <property type="entry name" value="Periplasmic binding protein-like II"/>
    <property type="match status" value="1"/>
</dbReference>
<keyword evidence="2" id="KW-0732">Signal</keyword>
<comment type="similarity">
    <text evidence="1">Belongs to the phosphate/phosphite/phosphonate binding protein family.</text>
</comment>
<evidence type="ECO:0000313" key="3">
    <source>
        <dbReference type="EMBL" id="GAA3076216.1"/>
    </source>
</evidence>
<dbReference type="Proteomes" id="UP001500236">
    <property type="component" value="Unassembled WGS sequence"/>
</dbReference>
<organism evidence="3 4">
    <name type="scientific">Nesterenkonia aethiopica</name>
    <dbReference type="NCBI Taxonomy" id="269144"/>
    <lineage>
        <taxon>Bacteria</taxon>
        <taxon>Bacillati</taxon>
        <taxon>Actinomycetota</taxon>
        <taxon>Actinomycetes</taxon>
        <taxon>Micrococcales</taxon>
        <taxon>Micrococcaceae</taxon>
        <taxon>Nesterenkonia</taxon>
    </lineage>
</organism>
<evidence type="ECO:0000256" key="1">
    <source>
        <dbReference type="ARBA" id="ARBA00007162"/>
    </source>
</evidence>
<dbReference type="EMBL" id="BAAAVT010000029">
    <property type="protein sequence ID" value="GAA3076216.1"/>
    <property type="molecule type" value="Genomic_DNA"/>
</dbReference>